<protein>
    <submittedName>
        <fullName evidence="3">YciI family protein</fullName>
    </submittedName>
</protein>
<keyword evidence="4" id="KW-1185">Reference proteome</keyword>
<dbReference type="PANTHER" id="PTHR35174">
    <property type="entry name" value="BLL7171 PROTEIN-RELATED"/>
    <property type="match status" value="1"/>
</dbReference>
<comment type="similarity">
    <text evidence="1">Belongs to the YciI family.</text>
</comment>
<proteinExistence type="inferred from homology"/>
<dbReference type="Gene3D" id="3.30.70.1060">
    <property type="entry name" value="Dimeric alpha+beta barrel"/>
    <property type="match status" value="1"/>
</dbReference>
<dbReference type="InterPro" id="IPR011008">
    <property type="entry name" value="Dimeric_a/b-barrel"/>
</dbReference>
<evidence type="ECO:0000313" key="3">
    <source>
        <dbReference type="EMBL" id="WUX54790.1"/>
    </source>
</evidence>
<dbReference type="PANTHER" id="PTHR35174:SF3">
    <property type="entry name" value="BLL7171 PROTEIN"/>
    <property type="match status" value="1"/>
</dbReference>
<feature type="domain" description="YCII-related" evidence="2">
    <location>
        <begin position="1"/>
        <end position="106"/>
    </location>
</feature>
<evidence type="ECO:0000259" key="2">
    <source>
        <dbReference type="Pfam" id="PF03795"/>
    </source>
</evidence>
<evidence type="ECO:0000256" key="1">
    <source>
        <dbReference type="ARBA" id="ARBA00007689"/>
    </source>
</evidence>
<dbReference type="InterPro" id="IPR005545">
    <property type="entry name" value="YCII"/>
</dbReference>
<dbReference type="Proteomes" id="UP001432209">
    <property type="component" value="Chromosome"/>
</dbReference>
<dbReference type="Pfam" id="PF03795">
    <property type="entry name" value="YCII"/>
    <property type="match status" value="1"/>
</dbReference>
<organism evidence="3 4">
    <name type="scientific">Streptomyces niveus</name>
    <name type="common">Streptomyces spheroides</name>
    <dbReference type="NCBI Taxonomy" id="193462"/>
    <lineage>
        <taxon>Bacteria</taxon>
        <taxon>Bacillati</taxon>
        <taxon>Actinomycetota</taxon>
        <taxon>Actinomycetes</taxon>
        <taxon>Kitasatosporales</taxon>
        <taxon>Streptomycetaceae</taxon>
        <taxon>Streptomyces</taxon>
    </lineage>
</organism>
<sequence length="133" mass="14140">MKYMLLMQFSAENAGFPDLSTWTPEEIRAHIAFMGETNTMLKDAGEFVDAQGLAGVDTARIVRAGSGGAPVVTEGPFPETKEFLAGFWVVDCETPARADEIAAHISAAPGPGGKPLNMAIEARQIMAGPPEEF</sequence>
<accession>A0ABZ2A7V6</accession>
<evidence type="ECO:0000313" key="4">
    <source>
        <dbReference type="Proteomes" id="UP001432209"/>
    </source>
</evidence>
<dbReference type="EMBL" id="CP109495">
    <property type="protein sequence ID" value="WUX54790.1"/>
    <property type="molecule type" value="Genomic_DNA"/>
</dbReference>
<gene>
    <name evidence="3" type="ORF">OG442_26350</name>
</gene>
<reference evidence="3" key="1">
    <citation type="submission" date="2022-10" db="EMBL/GenBank/DDBJ databases">
        <title>The complete genomes of actinobacterial strains from the NBC collection.</title>
        <authorList>
            <person name="Joergensen T.S."/>
            <person name="Alvarez Arevalo M."/>
            <person name="Sterndorff E.B."/>
            <person name="Faurdal D."/>
            <person name="Vuksanovic O."/>
            <person name="Mourched A.-S."/>
            <person name="Charusanti P."/>
            <person name="Shaw S."/>
            <person name="Blin K."/>
            <person name="Weber T."/>
        </authorList>
    </citation>
    <scope>NUCLEOTIDE SEQUENCE</scope>
    <source>
        <strain evidence="3">NBC_01432</strain>
    </source>
</reference>
<dbReference type="GeneID" id="91342191"/>
<name>A0ABZ2A7V6_STRNV</name>
<dbReference type="SUPFAM" id="SSF54909">
    <property type="entry name" value="Dimeric alpha+beta barrel"/>
    <property type="match status" value="1"/>
</dbReference>
<dbReference type="RefSeq" id="WP_329078505.1">
    <property type="nucleotide sequence ID" value="NZ_CP108849.2"/>
</dbReference>